<dbReference type="InterPro" id="IPR000700">
    <property type="entry name" value="PAS-assoc_C"/>
</dbReference>
<dbReference type="InterPro" id="IPR043128">
    <property type="entry name" value="Rev_trsase/Diguanyl_cyclase"/>
</dbReference>
<name>A0AA42HTV9_9BURK</name>
<feature type="domain" description="PAC" evidence="2">
    <location>
        <begin position="69"/>
        <end position="121"/>
    </location>
</feature>
<protein>
    <submittedName>
        <fullName evidence="4">PAS domain S-box protein</fullName>
    </submittedName>
</protein>
<dbReference type="PROSITE" id="PS50887">
    <property type="entry name" value="GGDEF"/>
    <property type="match status" value="1"/>
</dbReference>
<dbReference type="CDD" id="cd01949">
    <property type="entry name" value="GGDEF"/>
    <property type="match status" value="1"/>
</dbReference>
<dbReference type="Proteomes" id="UP001158297">
    <property type="component" value="Unassembled WGS sequence"/>
</dbReference>
<proteinExistence type="predicted"/>
<dbReference type="RefSeq" id="WP_279860470.1">
    <property type="nucleotide sequence ID" value="NZ_JAODZU010000021.1"/>
</dbReference>
<feature type="domain" description="PAC" evidence="2">
    <location>
        <begin position="685"/>
        <end position="737"/>
    </location>
</feature>
<dbReference type="EMBL" id="JAODZU010000021">
    <property type="protein sequence ID" value="MDH0364467.1"/>
    <property type="molecule type" value="Genomic_DNA"/>
</dbReference>
<dbReference type="GO" id="GO:0006355">
    <property type="term" value="P:regulation of DNA-templated transcription"/>
    <property type="evidence" value="ECO:0007669"/>
    <property type="project" value="InterPro"/>
</dbReference>
<dbReference type="CDD" id="cd00130">
    <property type="entry name" value="PAS"/>
    <property type="match status" value="5"/>
</dbReference>
<dbReference type="PROSITE" id="PS50113">
    <property type="entry name" value="PAC"/>
    <property type="match status" value="3"/>
</dbReference>
<dbReference type="InterPro" id="IPR013656">
    <property type="entry name" value="PAS_4"/>
</dbReference>
<dbReference type="AlphaFoldDB" id="A0AA42HTV9"/>
<organism evidence="4 5">
    <name type="scientific">Comamonas aquatica</name>
    <dbReference type="NCBI Taxonomy" id="225991"/>
    <lineage>
        <taxon>Bacteria</taxon>
        <taxon>Pseudomonadati</taxon>
        <taxon>Pseudomonadota</taxon>
        <taxon>Betaproteobacteria</taxon>
        <taxon>Burkholderiales</taxon>
        <taxon>Comamonadaceae</taxon>
        <taxon>Comamonas</taxon>
    </lineage>
</organism>
<dbReference type="Pfam" id="PF00989">
    <property type="entry name" value="PAS"/>
    <property type="match status" value="1"/>
</dbReference>
<dbReference type="InterPro" id="IPR013767">
    <property type="entry name" value="PAS_fold"/>
</dbReference>
<dbReference type="FunFam" id="3.30.70.270:FF:000001">
    <property type="entry name" value="Diguanylate cyclase domain protein"/>
    <property type="match status" value="1"/>
</dbReference>
<feature type="domain" description="PAS" evidence="1">
    <location>
        <begin position="498"/>
        <end position="542"/>
    </location>
</feature>
<dbReference type="SMART" id="SM00091">
    <property type="entry name" value="PAS"/>
    <property type="match status" value="6"/>
</dbReference>
<dbReference type="PANTHER" id="PTHR44757:SF2">
    <property type="entry name" value="BIOFILM ARCHITECTURE MAINTENANCE PROTEIN MBAA"/>
    <property type="match status" value="1"/>
</dbReference>
<reference evidence="4" key="1">
    <citation type="submission" date="2022-09" db="EMBL/GenBank/DDBJ databases">
        <title>Intensive care unit water sources are persistently colonized with multi-drug resistant bacteria and are the site of extensive horizontal gene transfer of antibiotic resistance genes.</title>
        <authorList>
            <person name="Diorio-Toth L."/>
        </authorList>
    </citation>
    <scope>NUCLEOTIDE SEQUENCE</scope>
    <source>
        <strain evidence="4">GD04130</strain>
    </source>
</reference>
<dbReference type="Gene3D" id="3.30.70.270">
    <property type="match status" value="1"/>
</dbReference>
<dbReference type="InterPro" id="IPR052155">
    <property type="entry name" value="Biofilm_reg_signaling"/>
</dbReference>
<accession>A0AA42HTV9</accession>
<dbReference type="NCBIfam" id="TIGR00229">
    <property type="entry name" value="sensory_box"/>
    <property type="match status" value="6"/>
</dbReference>
<dbReference type="NCBIfam" id="TIGR00254">
    <property type="entry name" value="GGDEF"/>
    <property type="match status" value="1"/>
</dbReference>
<dbReference type="InterPro" id="IPR035965">
    <property type="entry name" value="PAS-like_dom_sf"/>
</dbReference>
<dbReference type="InterPro" id="IPR001610">
    <property type="entry name" value="PAC"/>
</dbReference>
<gene>
    <name evidence="4" type="ORF">N7330_15615</name>
</gene>
<evidence type="ECO:0000259" key="1">
    <source>
        <dbReference type="PROSITE" id="PS50112"/>
    </source>
</evidence>
<dbReference type="Pfam" id="PF08447">
    <property type="entry name" value="PAS_3"/>
    <property type="match status" value="2"/>
</dbReference>
<dbReference type="InterPro" id="IPR013655">
    <property type="entry name" value="PAS_fold_3"/>
</dbReference>
<dbReference type="InterPro" id="IPR029787">
    <property type="entry name" value="Nucleotide_cyclase"/>
</dbReference>
<feature type="domain" description="PAS" evidence="1">
    <location>
        <begin position="122"/>
        <end position="192"/>
    </location>
</feature>
<sequence length="911" mass="102678">MRKLADEAQMLLWMLDEDEVCVFLNESAIALFEPRDKIDIWSWMEYVHPDDRDRALTAFYAAKQARTACKIEYRVVRSDGSVRWMMSTGAPCVDTEGRFRGFAGSLVDVTERYDMVERLAYKQTQLRLLTDHASDLISRHTPGGEYLYVSPSCEHILGYSVEELIGQNAYDKIDPDHRQLIADEITRQLQGDADSQPLELRVRHKDGRLIWLGANIRVLTLPTTSEYIGAVVVSRNITEERLAKEELRRREEQFRSLTTLSSDWYWETDAEGRFTFLSEGLRNAIGIDPSAALGKTREEMSIDPSHPGMHAYRACMAEHKPFQDMRFALRFPGARKVAHTRVSGEPIFENGEYKGYHGVTSDVTAEVVTNARLAQLAAENQLLVENSPDLIVLIDAGGKVIRSNQAALPMIGYHPDELIGTDYTRYLHPEDVETTLQVLREQDRSLPLRDFENRCIRKDGAVVYMSWSVSWGVANGAMHCVGRDITERHQARAALHEAVERLHGVLESIGDGIFTLDKNWRVTYVNQIAAAFFDHEREGFIGLRLWAAIPSILDSPFLDTWRHAMEGGKAASFQTYHAPRNRWVEMRLYPHAEGMSVFFNDVTQKREAEKALWLSEQRFREVVQMTPAGYVLTDANCVITSVNPALCELTGYPESQLLGTTLEELFATNPLDTLLLSNQSLFELNGVEGVVRHQLGHPVYVLVNAHVRRDGAGELLSVTAFLTDITARKHNELQVRQLATHDRLTGLPNRVYLDECLSGILGYAARGQISAVLFIDLDRFKEVNDTMGHAVGDDLLIEVARRMKQQTRHGDIVARLGGDEFVVVAQCPDGEQSARRIAEKLVAAIAEPLELQGRQVCVGASIGIAIVPRDGTTKDELFAKADASMYQVKSEGRNGYRFYEQPLEDLDKPEV</sequence>
<dbReference type="SUPFAM" id="SSF55073">
    <property type="entry name" value="Nucleotide cyclase"/>
    <property type="match status" value="1"/>
</dbReference>
<dbReference type="Gene3D" id="3.30.450.20">
    <property type="entry name" value="PAS domain"/>
    <property type="match status" value="6"/>
</dbReference>
<dbReference type="SMART" id="SM00086">
    <property type="entry name" value="PAC"/>
    <property type="match status" value="5"/>
</dbReference>
<evidence type="ECO:0000313" key="5">
    <source>
        <dbReference type="Proteomes" id="UP001158297"/>
    </source>
</evidence>
<feature type="domain" description="PAS" evidence="1">
    <location>
        <begin position="383"/>
        <end position="441"/>
    </location>
</feature>
<feature type="domain" description="PAS" evidence="1">
    <location>
        <begin position="615"/>
        <end position="666"/>
    </location>
</feature>
<dbReference type="Pfam" id="PF00990">
    <property type="entry name" value="GGDEF"/>
    <property type="match status" value="1"/>
</dbReference>
<dbReference type="SUPFAM" id="SSF55785">
    <property type="entry name" value="PYP-like sensor domain (PAS domain)"/>
    <property type="match status" value="6"/>
</dbReference>
<dbReference type="GO" id="GO:0003824">
    <property type="term" value="F:catalytic activity"/>
    <property type="evidence" value="ECO:0007669"/>
    <property type="project" value="UniProtKB-ARBA"/>
</dbReference>
<evidence type="ECO:0000259" key="3">
    <source>
        <dbReference type="PROSITE" id="PS50887"/>
    </source>
</evidence>
<comment type="caution">
    <text evidence="4">The sequence shown here is derived from an EMBL/GenBank/DDBJ whole genome shotgun (WGS) entry which is preliminary data.</text>
</comment>
<dbReference type="SMART" id="SM00267">
    <property type="entry name" value="GGDEF"/>
    <property type="match status" value="1"/>
</dbReference>
<feature type="domain" description="GGDEF" evidence="3">
    <location>
        <begin position="768"/>
        <end position="901"/>
    </location>
</feature>
<evidence type="ECO:0000259" key="2">
    <source>
        <dbReference type="PROSITE" id="PS50113"/>
    </source>
</evidence>
<feature type="domain" description="PAC" evidence="2">
    <location>
        <begin position="196"/>
        <end position="249"/>
    </location>
</feature>
<evidence type="ECO:0000313" key="4">
    <source>
        <dbReference type="EMBL" id="MDH0364467.1"/>
    </source>
</evidence>
<dbReference type="PANTHER" id="PTHR44757">
    <property type="entry name" value="DIGUANYLATE CYCLASE DGCP"/>
    <property type="match status" value="1"/>
</dbReference>
<feature type="domain" description="PAS" evidence="1">
    <location>
        <begin position="250"/>
        <end position="296"/>
    </location>
</feature>
<dbReference type="Pfam" id="PF13426">
    <property type="entry name" value="PAS_9"/>
    <property type="match status" value="1"/>
</dbReference>
<dbReference type="Pfam" id="PF08448">
    <property type="entry name" value="PAS_4"/>
    <property type="match status" value="2"/>
</dbReference>
<dbReference type="PROSITE" id="PS50112">
    <property type="entry name" value="PAS"/>
    <property type="match status" value="5"/>
</dbReference>
<dbReference type="InterPro" id="IPR000014">
    <property type="entry name" value="PAS"/>
</dbReference>
<dbReference type="InterPro" id="IPR000160">
    <property type="entry name" value="GGDEF_dom"/>
</dbReference>